<dbReference type="Gene3D" id="3.30.200.20">
    <property type="entry name" value="Phosphorylase Kinase, domain 1"/>
    <property type="match status" value="1"/>
</dbReference>
<keyword evidence="13" id="KW-0675">Receptor</keyword>
<dbReference type="InterPro" id="IPR000858">
    <property type="entry name" value="S_locus_glycoprot_dom"/>
</dbReference>
<keyword evidence="7 17" id="KW-0547">Nucleotide-binding</keyword>
<evidence type="ECO:0000256" key="14">
    <source>
        <dbReference type="ARBA" id="ARBA00023180"/>
    </source>
</evidence>
<comment type="catalytic activity">
    <reaction evidence="15 17">
        <text>L-threonyl-[protein] + ATP = O-phospho-L-threonyl-[protein] + ADP + H(+)</text>
        <dbReference type="Rhea" id="RHEA:46608"/>
        <dbReference type="Rhea" id="RHEA-COMP:11060"/>
        <dbReference type="Rhea" id="RHEA-COMP:11605"/>
        <dbReference type="ChEBI" id="CHEBI:15378"/>
        <dbReference type="ChEBI" id="CHEBI:30013"/>
        <dbReference type="ChEBI" id="CHEBI:30616"/>
        <dbReference type="ChEBI" id="CHEBI:61977"/>
        <dbReference type="ChEBI" id="CHEBI:456216"/>
        <dbReference type="EC" id="2.7.11.1"/>
    </reaction>
</comment>
<keyword evidence="5" id="KW-0812">Transmembrane</keyword>
<dbReference type="PROSITE" id="PS50011">
    <property type="entry name" value="PROTEIN_KINASE_DOM"/>
    <property type="match status" value="1"/>
</dbReference>
<dbReference type="Pfam" id="PF00954">
    <property type="entry name" value="S_locus_glycop"/>
    <property type="match status" value="1"/>
</dbReference>
<keyword evidence="11" id="KW-0472">Membrane</keyword>
<dbReference type="Gene3D" id="2.90.10.10">
    <property type="entry name" value="Bulb-type lectin domain"/>
    <property type="match status" value="2"/>
</dbReference>
<dbReference type="InterPro" id="IPR008271">
    <property type="entry name" value="Ser/Thr_kinase_AS"/>
</dbReference>
<dbReference type="SUPFAM" id="SSF51110">
    <property type="entry name" value="alpha-D-mannose-specific plant lectins"/>
    <property type="match status" value="1"/>
</dbReference>
<feature type="domain" description="Protein kinase" evidence="19">
    <location>
        <begin position="518"/>
        <end position="800"/>
    </location>
</feature>
<dbReference type="InterPro" id="IPR000719">
    <property type="entry name" value="Prot_kinase_dom"/>
</dbReference>
<evidence type="ECO:0000256" key="11">
    <source>
        <dbReference type="ARBA" id="ARBA00023136"/>
    </source>
</evidence>
<dbReference type="PANTHER" id="PTHR47974:SF3">
    <property type="entry name" value="RECEPTOR-LIKE SERINE_THREONINE-PROTEIN KINASE"/>
    <property type="match status" value="1"/>
</dbReference>
<feature type="domain" description="Apple" evidence="21">
    <location>
        <begin position="341"/>
        <end position="424"/>
    </location>
</feature>
<evidence type="ECO:0000259" key="20">
    <source>
        <dbReference type="PROSITE" id="PS50927"/>
    </source>
</evidence>
<dbReference type="Pfam" id="PF00069">
    <property type="entry name" value="Pkinase"/>
    <property type="match status" value="1"/>
</dbReference>
<feature type="signal peptide" evidence="18">
    <location>
        <begin position="1"/>
        <end position="22"/>
    </location>
</feature>
<keyword evidence="23" id="KW-1185">Reference proteome</keyword>
<dbReference type="InterPro" id="IPR036426">
    <property type="entry name" value="Bulb-type_lectin_dom_sf"/>
</dbReference>
<dbReference type="EMBL" id="BTGU01002002">
    <property type="protein sequence ID" value="GMN32605.1"/>
    <property type="molecule type" value="Genomic_DNA"/>
</dbReference>
<feature type="chain" id="PRO_5041672204" description="Receptor-like serine/threonine-protein kinase" evidence="18">
    <location>
        <begin position="23"/>
        <end position="800"/>
    </location>
</feature>
<evidence type="ECO:0000256" key="3">
    <source>
        <dbReference type="ARBA" id="ARBA00022536"/>
    </source>
</evidence>
<comment type="catalytic activity">
    <reaction evidence="16 17">
        <text>L-seryl-[protein] + ATP = O-phospho-L-seryl-[protein] + ADP + H(+)</text>
        <dbReference type="Rhea" id="RHEA:17989"/>
        <dbReference type="Rhea" id="RHEA-COMP:9863"/>
        <dbReference type="Rhea" id="RHEA-COMP:11604"/>
        <dbReference type="ChEBI" id="CHEBI:15378"/>
        <dbReference type="ChEBI" id="CHEBI:29999"/>
        <dbReference type="ChEBI" id="CHEBI:30616"/>
        <dbReference type="ChEBI" id="CHEBI:83421"/>
        <dbReference type="ChEBI" id="CHEBI:456216"/>
        <dbReference type="EC" id="2.7.11.1"/>
    </reaction>
</comment>
<organism evidence="22 23">
    <name type="scientific">Ficus carica</name>
    <name type="common">Common fig</name>
    <dbReference type="NCBI Taxonomy" id="3494"/>
    <lineage>
        <taxon>Eukaryota</taxon>
        <taxon>Viridiplantae</taxon>
        <taxon>Streptophyta</taxon>
        <taxon>Embryophyta</taxon>
        <taxon>Tracheophyta</taxon>
        <taxon>Spermatophyta</taxon>
        <taxon>Magnoliopsida</taxon>
        <taxon>eudicotyledons</taxon>
        <taxon>Gunneridae</taxon>
        <taxon>Pentapetalae</taxon>
        <taxon>rosids</taxon>
        <taxon>fabids</taxon>
        <taxon>Rosales</taxon>
        <taxon>Moraceae</taxon>
        <taxon>Ficeae</taxon>
        <taxon>Ficus</taxon>
    </lineage>
</organism>
<evidence type="ECO:0000313" key="23">
    <source>
        <dbReference type="Proteomes" id="UP001187192"/>
    </source>
</evidence>
<dbReference type="GO" id="GO:0005524">
    <property type="term" value="F:ATP binding"/>
    <property type="evidence" value="ECO:0007669"/>
    <property type="project" value="UniProtKB-KW"/>
</dbReference>
<dbReference type="SMART" id="SM00220">
    <property type="entry name" value="S_TKc"/>
    <property type="match status" value="1"/>
</dbReference>
<feature type="domain" description="Bulb-type lectin" evidence="20">
    <location>
        <begin position="21"/>
        <end position="156"/>
    </location>
</feature>
<dbReference type="InterPro" id="IPR001480">
    <property type="entry name" value="Bulb-type_lectin_dom"/>
</dbReference>
<keyword evidence="4 17" id="KW-0808">Transferase</keyword>
<evidence type="ECO:0000313" key="22">
    <source>
        <dbReference type="EMBL" id="GMN32605.1"/>
    </source>
</evidence>
<name>A0AA88CUR0_FICCA</name>
<dbReference type="PIRSF" id="PIRSF000641">
    <property type="entry name" value="SRK"/>
    <property type="match status" value="1"/>
</dbReference>
<sequence length="800" mass="89750">MVAMIISCLLFLAITYSPLLSASKTNHLTLIAGSSLSSTKPDLDVLTSPNNIFSAGFHPVGEDAYCFAIWFTEPLHIRSRSRTIVWMANRDKPVNGSSSKLTLLKTGNLALSDASQIGIVWETATFSNSPSQLHLEATGNMVLRTSDDVVLWQSFDSPTDTLLPEQPLTRFVKLISSRSQTNFTSGFYKLFFNNDNILSLIYDNNQISSVYWQSPSRHSNVAGRTQSNDSRIAMLDSLGNFSLSDYFIFLSADYGVKIQRILRLDSDGNLRLYSRQNGGENWDVTWQAFKHPCKIHGLCGANSLCRYCPDSGRECSCLPGHKMRNPTDWSYGCEPEFTLSCSKNKSSFLKISNSDFYGYDYGIFRNYTLQACIDLCLELCDCVGFQYSYHEWRGFLVFNCYPKTILLNGLQAPSSFGNIYLRVPKTHLLSFEKSNEKSGLHCSQNTITAHTKSHANVFVKSLLWFACGAGILEFICVICVRCLLIRALQSSGEDTRTQALAATGFRRFSFAELKKATRGFAEEIGRGAVGVVYKGTLSDFGIAAIKRLGETYQGEAEFLAEVNIIGRVNHMNLIRMWGYCSEGKHRLLVYEYLERGSLKANLSTKVLDWKQRYEIALGTARGLAYLHEECLEWVLHCDVKPENILLGSDYQPKVADFGLSKLLNRGGLGKASFSKIRGTRGYMAPEWVTNQSITSKVDVYSYGIVVLEMLSGRSPSVNEEDNGIVETQSRALVAWVREKVNEIDGNNMECCVEKIMESWIEGEYDKEKMRALLGVSLKCVEEDRDQRPTMSQVVEMLQGH</sequence>
<comment type="caution">
    <text evidence="22">The sequence shown here is derived from an EMBL/GenBank/DDBJ whole genome shotgun (WGS) entry which is preliminary data.</text>
</comment>
<accession>A0AA88CUR0</accession>
<keyword evidence="3" id="KW-0245">EGF-like domain</keyword>
<evidence type="ECO:0000256" key="9">
    <source>
        <dbReference type="ARBA" id="ARBA00022840"/>
    </source>
</evidence>
<keyword evidence="6 18" id="KW-0732">Signal</keyword>
<evidence type="ECO:0000256" key="4">
    <source>
        <dbReference type="ARBA" id="ARBA00022679"/>
    </source>
</evidence>
<evidence type="ECO:0000256" key="10">
    <source>
        <dbReference type="ARBA" id="ARBA00022989"/>
    </source>
</evidence>
<evidence type="ECO:0000256" key="6">
    <source>
        <dbReference type="ARBA" id="ARBA00022729"/>
    </source>
</evidence>
<evidence type="ECO:0000256" key="8">
    <source>
        <dbReference type="ARBA" id="ARBA00022777"/>
    </source>
</evidence>
<dbReference type="Pfam" id="PF01453">
    <property type="entry name" value="B_lectin"/>
    <property type="match status" value="1"/>
</dbReference>
<evidence type="ECO:0000256" key="13">
    <source>
        <dbReference type="ARBA" id="ARBA00023170"/>
    </source>
</evidence>
<keyword evidence="14" id="KW-0325">Glycoprotein</keyword>
<dbReference type="PANTHER" id="PTHR47974">
    <property type="entry name" value="OS07G0415500 PROTEIN"/>
    <property type="match status" value="1"/>
</dbReference>
<dbReference type="PROSITE" id="PS50927">
    <property type="entry name" value="BULB_LECTIN"/>
    <property type="match status" value="1"/>
</dbReference>
<evidence type="ECO:0000259" key="21">
    <source>
        <dbReference type="PROSITE" id="PS50948"/>
    </source>
</evidence>
<comment type="subcellular location">
    <subcellularLocation>
        <location evidence="1">Membrane</location>
        <topology evidence="1">Single-pass type I membrane protein</topology>
    </subcellularLocation>
</comment>
<dbReference type="AlphaFoldDB" id="A0AA88CUR0"/>
<gene>
    <name evidence="22" type="ORF">TIFTF001_041763</name>
</gene>
<comment type="similarity">
    <text evidence="17">Belongs to the protein kinase superfamily. Ser/Thr protein kinase family.</text>
</comment>
<keyword evidence="9 17" id="KW-0067">ATP-binding</keyword>
<evidence type="ECO:0000256" key="5">
    <source>
        <dbReference type="ARBA" id="ARBA00022692"/>
    </source>
</evidence>
<keyword evidence="8 17" id="KW-0418">Kinase</keyword>
<dbReference type="SUPFAM" id="SSF56112">
    <property type="entry name" value="Protein kinase-like (PK-like)"/>
    <property type="match status" value="1"/>
</dbReference>
<dbReference type="Gene3D" id="1.10.510.10">
    <property type="entry name" value="Transferase(Phosphotransferase) domain 1"/>
    <property type="match status" value="1"/>
</dbReference>
<evidence type="ECO:0000259" key="19">
    <source>
        <dbReference type="PROSITE" id="PS50011"/>
    </source>
</evidence>
<dbReference type="InterPro" id="IPR024171">
    <property type="entry name" value="SRK-like_kinase"/>
</dbReference>
<keyword evidence="2 17" id="KW-0723">Serine/threonine-protein kinase</keyword>
<dbReference type="Proteomes" id="UP001187192">
    <property type="component" value="Unassembled WGS sequence"/>
</dbReference>
<dbReference type="PROSITE" id="PS00108">
    <property type="entry name" value="PROTEIN_KINASE_ST"/>
    <property type="match status" value="1"/>
</dbReference>
<evidence type="ECO:0000256" key="16">
    <source>
        <dbReference type="ARBA" id="ARBA00048679"/>
    </source>
</evidence>
<keyword evidence="12" id="KW-1015">Disulfide bond</keyword>
<evidence type="ECO:0000256" key="1">
    <source>
        <dbReference type="ARBA" id="ARBA00004479"/>
    </source>
</evidence>
<dbReference type="CDD" id="cd01098">
    <property type="entry name" value="PAN_AP_plant"/>
    <property type="match status" value="1"/>
</dbReference>
<evidence type="ECO:0000256" key="7">
    <source>
        <dbReference type="ARBA" id="ARBA00022741"/>
    </source>
</evidence>
<dbReference type="CDD" id="cd14066">
    <property type="entry name" value="STKc_IRAK"/>
    <property type="match status" value="1"/>
</dbReference>
<dbReference type="FunFam" id="3.30.200.20:FF:000059">
    <property type="entry name" value="S-receptor-like serine/threonine-protein kinase"/>
    <property type="match status" value="1"/>
</dbReference>
<dbReference type="InterPro" id="IPR003609">
    <property type="entry name" value="Pan_app"/>
</dbReference>
<dbReference type="GO" id="GO:0004674">
    <property type="term" value="F:protein serine/threonine kinase activity"/>
    <property type="evidence" value="ECO:0007669"/>
    <property type="project" value="UniProtKB-KW"/>
</dbReference>
<dbReference type="FunFam" id="1.10.510.10:FF:000537">
    <property type="entry name" value="Putative receptor-like protein kinase"/>
    <property type="match status" value="1"/>
</dbReference>
<keyword evidence="10" id="KW-1133">Transmembrane helix</keyword>
<dbReference type="GO" id="GO:0048544">
    <property type="term" value="P:recognition of pollen"/>
    <property type="evidence" value="ECO:0007669"/>
    <property type="project" value="InterPro"/>
</dbReference>
<protein>
    <recommendedName>
        <fullName evidence="17">Receptor-like serine/threonine-protein kinase</fullName>
        <ecNumber evidence="17">2.7.11.1</ecNumber>
    </recommendedName>
</protein>
<dbReference type="SMART" id="SM00108">
    <property type="entry name" value="B_lectin"/>
    <property type="match status" value="2"/>
</dbReference>
<evidence type="ECO:0000256" key="15">
    <source>
        <dbReference type="ARBA" id="ARBA00047899"/>
    </source>
</evidence>
<dbReference type="CDD" id="cd00028">
    <property type="entry name" value="B_lectin"/>
    <property type="match status" value="1"/>
</dbReference>
<reference evidence="22" key="1">
    <citation type="submission" date="2023-07" db="EMBL/GenBank/DDBJ databases">
        <title>draft genome sequence of fig (Ficus carica).</title>
        <authorList>
            <person name="Takahashi T."/>
            <person name="Nishimura K."/>
        </authorList>
    </citation>
    <scope>NUCLEOTIDE SEQUENCE</scope>
</reference>
<dbReference type="PROSITE" id="PS50948">
    <property type="entry name" value="PAN"/>
    <property type="match status" value="1"/>
</dbReference>
<evidence type="ECO:0000256" key="18">
    <source>
        <dbReference type="SAM" id="SignalP"/>
    </source>
</evidence>
<evidence type="ECO:0000256" key="12">
    <source>
        <dbReference type="ARBA" id="ARBA00023157"/>
    </source>
</evidence>
<dbReference type="GO" id="GO:0016020">
    <property type="term" value="C:membrane"/>
    <property type="evidence" value="ECO:0007669"/>
    <property type="project" value="UniProtKB-SubCell"/>
</dbReference>
<proteinExistence type="inferred from homology"/>
<evidence type="ECO:0000256" key="17">
    <source>
        <dbReference type="PIRNR" id="PIRNR000641"/>
    </source>
</evidence>
<evidence type="ECO:0000256" key="2">
    <source>
        <dbReference type="ARBA" id="ARBA00022527"/>
    </source>
</evidence>
<dbReference type="InterPro" id="IPR011009">
    <property type="entry name" value="Kinase-like_dom_sf"/>
</dbReference>
<dbReference type="EC" id="2.7.11.1" evidence="17"/>